<dbReference type="Pfam" id="PF01885">
    <property type="entry name" value="PTS_2-RNA"/>
    <property type="match status" value="1"/>
</dbReference>
<organism evidence="6 7">
    <name type="scientific">Methanobrevibacter filiformis</name>
    <dbReference type="NCBI Taxonomy" id="55758"/>
    <lineage>
        <taxon>Archaea</taxon>
        <taxon>Methanobacteriati</taxon>
        <taxon>Methanobacteriota</taxon>
        <taxon>Methanomada group</taxon>
        <taxon>Methanobacteria</taxon>
        <taxon>Methanobacteriales</taxon>
        <taxon>Methanobacteriaceae</taxon>
        <taxon>Methanobrevibacter</taxon>
    </lineage>
</organism>
<accession>A0A166EW28</accession>
<dbReference type="EMBL" id="LWMT01000046">
    <property type="protein sequence ID" value="KZX17075.1"/>
    <property type="molecule type" value="Genomic_DNA"/>
</dbReference>
<evidence type="ECO:0000256" key="2">
    <source>
        <dbReference type="ARBA" id="ARBA00022679"/>
    </source>
</evidence>
<keyword evidence="3 5" id="KW-0520">NAD</keyword>
<dbReference type="Proteomes" id="UP000077066">
    <property type="component" value="Unassembled WGS sequence"/>
</dbReference>
<dbReference type="PANTHER" id="PTHR12684:SF2">
    <property type="entry name" value="TRNA 2'-PHOSPHOTRANSFERASE 1"/>
    <property type="match status" value="1"/>
</dbReference>
<dbReference type="InterPro" id="IPR002745">
    <property type="entry name" value="Ptrans_KptA/Tpt1"/>
</dbReference>
<dbReference type="SUPFAM" id="SSF56399">
    <property type="entry name" value="ADP-ribosylation"/>
    <property type="match status" value="1"/>
</dbReference>
<dbReference type="Gene3D" id="3.20.170.30">
    <property type="match status" value="1"/>
</dbReference>
<dbReference type="InterPro" id="IPR042081">
    <property type="entry name" value="RNA_2'-PTrans_C"/>
</dbReference>
<dbReference type="GO" id="GO:0003950">
    <property type="term" value="F:NAD+ poly-ADP-ribosyltransferase activity"/>
    <property type="evidence" value="ECO:0007669"/>
    <property type="project" value="InterPro"/>
</dbReference>
<comment type="function">
    <text evidence="4 5">Removes the 2'-phosphate from RNA via an intermediate in which the phosphate is ADP-ribosylated by NAD followed by a presumed transesterification to release the RNA and generate ADP-ribose 1''-2''-cyclic phosphate (APPR&gt;P). May function as an ADP-ribosylase.</text>
</comment>
<proteinExistence type="inferred from homology"/>
<dbReference type="Gene3D" id="1.10.10.970">
    <property type="entry name" value="RNA 2'-phosphotransferase, Tpt1/KptA family, N-terminal domain"/>
    <property type="match status" value="1"/>
</dbReference>
<evidence type="ECO:0000256" key="5">
    <source>
        <dbReference type="HAMAP-Rule" id="MF_00299"/>
    </source>
</evidence>
<evidence type="ECO:0000313" key="6">
    <source>
        <dbReference type="EMBL" id="KZX17075.1"/>
    </source>
</evidence>
<dbReference type="PANTHER" id="PTHR12684">
    <property type="entry name" value="PUTATIVE PHOSPHOTRANSFERASE"/>
    <property type="match status" value="1"/>
</dbReference>
<dbReference type="InterPro" id="IPR022928">
    <property type="entry name" value="RNA_2'-PTrans_KptA"/>
</dbReference>
<evidence type="ECO:0000256" key="4">
    <source>
        <dbReference type="ARBA" id="ARBA00025212"/>
    </source>
</evidence>
<name>A0A166EW28_9EURY</name>
<keyword evidence="7" id="KW-1185">Reference proteome</keyword>
<keyword evidence="2 5" id="KW-0808">Transferase</keyword>
<evidence type="ECO:0000256" key="1">
    <source>
        <dbReference type="ARBA" id="ARBA00009836"/>
    </source>
</evidence>
<dbReference type="GO" id="GO:0006388">
    <property type="term" value="P:tRNA splicing, via endonucleolytic cleavage and ligation"/>
    <property type="evidence" value="ECO:0007669"/>
    <property type="project" value="UniProtKB-UniRule"/>
</dbReference>
<dbReference type="InterPro" id="IPR042080">
    <property type="entry name" value="RNA_2'-PTrans_N"/>
</dbReference>
<comment type="similarity">
    <text evidence="1 5">Belongs to the KptA/TPT1 family.</text>
</comment>
<evidence type="ECO:0000313" key="7">
    <source>
        <dbReference type="Proteomes" id="UP000077066"/>
    </source>
</evidence>
<dbReference type="PATRIC" id="fig|55758.3.peg.398"/>
<dbReference type="AlphaFoldDB" id="A0A166EW28"/>
<dbReference type="GO" id="GO:0000215">
    <property type="term" value="F:tRNA 2'-phosphotransferase activity"/>
    <property type="evidence" value="ECO:0007669"/>
    <property type="project" value="TreeGrafter"/>
</dbReference>
<comment type="caution">
    <text evidence="6">The sequence shown here is derived from an EMBL/GenBank/DDBJ whole genome shotgun (WGS) entry which is preliminary data.</text>
</comment>
<dbReference type="OrthoDB" id="24376at2157"/>
<dbReference type="EC" id="2.7.1.-" evidence="5"/>
<sequence>MLRHAPETIYLDMDENGWIEVDQLINNAKKYSNLYLTFEIIENIINTNDKQRFTFNSTKRKIRANQGHSISIDLQLESRVPPDILFHGTTKRFLDSILEKGLKSMSHQHVHLSENEKTAINVGKRRGQPVVLIIDGKKMYEKGYEFFLSKNKVWLVNHVPPEFIDI</sequence>
<dbReference type="HAMAP" id="MF_00299">
    <property type="entry name" value="KptA"/>
    <property type="match status" value="1"/>
</dbReference>
<gene>
    <name evidence="5 6" type="primary">kptA</name>
    <name evidence="6" type="ORF">MBFIL_03570</name>
</gene>
<dbReference type="STRING" id="55758.MBFIL_03570"/>
<reference evidence="6 7" key="1">
    <citation type="submission" date="2016-04" db="EMBL/GenBank/DDBJ databases">
        <title>Genome sequence of Methanobrevibacter filiformis DSM 11501.</title>
        <authorList>
            <person name="Poehlein A."/>
            <person name="Seedorf H."/>
            <person name="Daniel R."/>
        </authorList>
    </citation>
    <scope>NUCLEOTIDE SEQUENCE [LARGE SCALE GENOMIC DNA]</scope>
    <source>
        <strain evidence="6 7">DSM 11501</strain>
    </source>
</reference>
<protein>
    <recommendedName>
        <fullName evidence="5">Probable RNA 2'-phosphotransferase</fullName>
        <ecNumber evidence="5">2.7.1.-</ecNumber>
    </recommendedName>
</protein>
<evidence type="ECO:0000256" key="3">
    <source>
        <dbReference type="ARBA" id="ARBA00023027"/>
    </source>
</evidence>